<feature type="region of interest" description="Disordered" evidence="1">
    <location>
        <begin position="61"/>
        <end position="90"/>
    </location>
</feature>
<dbReference type="Pfam" id="PF07642">
    <property type="entry name" value="BBP2"/>
    <property type="match status" value="1"/>
</dbReference>
<evidence type="ECO:0000313" key="2">
    <source>
        <dbReference type="EMBL" id="ACD82149.1"/>
    </source>
</evidence>
<gene>
    <name evidence="2" type="ordered locus">Minf_0089</name>
</gene>
<feature type="compositionally biased region" description="Polar residues" evidence="1">
    <location>
        <begin position="81"/>
        <end position="90"/>
    </location>
</feature>
<dbReference type="EMBL" id="CP000975">
    <property type="protein sequence ID" value="ACD82149.1"/>
    <property type="molecule type" value="Genomic_DNA"/>
</dbReference>
<accession>B3DX09</accession>
<evidence type="ECO:0000313" key="3">
    <source>
        <dbReference type="Proteomes" id="UP000009149"/>
    </source>
</evidence>
<dbReference type="HOGENOM" id="CLU_552995_0_0_0"/>
<dbReference type="InterPro" id="IPR011486">
    <property type="entry name" value="BBP2"/>
</dbReference>
<dbReference type="AlphaFoldDB" id="B3DX09"/>
<dbReference type="Proteomes" id="UP000009149">
    <property type="component" value="Chromosome"/>
</dbReference>
<evidence type="ECO:0000256" key="1">
    <source>
        <dbReference type="SAM" id="MobiDB-lite"/>
    </source>
</evidence>
<feature type="compositionally biased region" description="Basic residues" evidence="1">
    <location>
        <begin position="68"/>
        <end position="78"/>
    </location>
</feature>
<proteinExistence type="predicted"/>
<dbReference type="eggNOG" id="ENOG50313GQ">
    <property type="taxonomic scope" value="Bacteria"/>
</dbReference>
<reference evidence="2 3" key="1">
    <citation type="journal article" date="2008" name="Biol. Direct">
        <title>Complete genome sequence of the extremely acidophilic methanotroph isolate V4, Methylacidiphilum infernorum, a representative of the bacterial phylum Verrucomicrobia.</title>
        <authorList>
            <person name="Hou S."/>
            <person name="Makarova K.S."/>
            <person name="Saw J.H."/>
            <person name="Senin P."/>
            <person name="Ly B.V."/>
            <person name="Zhou Z."/>
            <person name="Ren Y."/>
            <person name="Wang J."/>
            <person name="Galperin M.Y."/>
            <person name="Omelchenko M.V."/>
            <person name="Wolf Y.I."/>
            <person name="Yutin N."/>
            <person name="Koonin E.V."/>
            <person name="Stott M.B."/>
            <person name="Mountain B.W."/>
            <person name="Crowe M.A."/>
            <person name="Smirnova A.V."/>
            <person name="Dunfield P.F."/>
            <person name="Feng L."/>
            <person name="Wang L."/>
            <person name="Alam M."/>
        </authorList>
    </citation>
    <scope>NUCLEOTIDE SEQUENCE [LARGE SCALE GENOMIC DNA]</scope>
    <source>
        <strain evidence="3">Isolate V4</strain>
    </source>
</reference>
<name>B3DX09_METI4</name>
<organism evidence="2 3">
    <name type="scientific">Methylacidiphilum infernorum (isolate V4)</name>
    <name type="common">Methylokorus infernorum (strain V4)</name>
    <dbReference type="NCBI Taxonomy" id="481448"/>
    <lineage>
        <taxon>Bacteria</taxon>
        <taxon>Pseudomonadati</taxon>
        <taxon>Verrucomicrobiota</taxon>
        <taxon>Methylacidiphilae</taxon>
        <taxon>Methylacidiphilales</taxon>
        <taxon>Methylacidiphilaceae</taxon>
        <taxon>Methylacidiphilum (ex Ratnadevi et al. 2023)</taxon>
    </lineage>
</organism>
<dbReference type="KEGG" id="min:Minf_0089"/>
<dbReference type="STRING" id="481448.Minf_0089"/>
<protein>
    <recommendedName>
        <fullName evidence="4">Porin</fullName>
    </recommendedName>
</protein>
<sequence>MHFLVDNEAFLLKNHCKVPIIVKIISPGFIPRFFSSSLLYFCVGLLLFLGFSKVLLAEDSNTQGSPSIKKKTSKKQKPKTNQDNSADSSSIIEEKNKEIAELVKKLEDQGIPVQANTKGIVLSGYVDASYTYNFINAPAFNKVPGFVPPPGYVGPTNAAGFAQGYPAIPGREPVDAIPGGGFNMNAFKLALEKPLTEENRWQAGFRADLIVGQDAVVGAPDAITGLGVPFSSWYSFNTSSFWLEQAYVIFRAPVGNGLDIKIGKFVDPAGYEVVERPVNLDFTYGLLFANLLPTTLTGMQAIYRWDEQWTSRFGIADGGFNVSRGGMEYFGYLNNMINNSDAYLLFLNSQWDAKGKNATLSATLMYGFNGVNPPGFGASPIDGVAQPYGIAQGIRGEGPFNQNNAFFLGDVWGSWAPKFAHDKLLLGFEFTGGFYNNNVTVVPAAVSGLPVNLSSGPSNWYGASVHMKYQLTDIISIAQRADWVESGWNSILAGHNSPTDIWAYTATLGFDLADNFMIRLEYRMDWGRGVLGYYGFPFQNPTGSPSALLGSSTGPVYFVGLEFVYSY</sequence>
<evidence type="ECO:0008006" key="4">
    <source>
        <dbReference type="Google" id="ProtNLM"/>
    </source>
</evidence>